<feature type="domain" description="TTF-type" evidence="2">
    <location>
        <begin position="140"/>
        <end position="225"/>
    </location>
</feature>
<name>A0ABM3R0A0_SPIOL</name>
<dbReference type="SMART" id="SM00597">
    <property type="entry name" value="ZnF_TTF"/>
    <property type="match status" value="1"/>
</dbReference>
<accession>A0ABM3R0A0</accession>
<proteinExistence type="predicted"/>
<gene>
    <name evidence="4" type="primary">LOC110800358</name>
</gene>
<dbReference type="InterPro" id="IPR006580">
    <property type="entry name" value="Znf_TTF"/>
</dbReference>
<feature type="region of interest" description="Disordered" evidence="1">
    <location>
        <begin position="35"/>
        <end position="85"/>
    </location>
</feature>
<dbReference type="GeneID" id="110800358"/>
<dbReference type="PANTHER" id="PTHR45749">
    <property type="match status" value="1"/>
</dbReference>
<dbReference type="Proteomes" id="UP000813463">
    <property type="component" value="Chromosome 6"/>
</dbReference>
<organism evidence="3 4">
    <name type="scientific">Spinacia oleracea</name>
    <name type="common">Spinach</name>
    <dbReference type="NCBI Taxonomy" id="3562"/>
    <lineage>
        <taxon>Eukaryota</taxon>
        <taxon>Viridiplantae</taxon>
        <taxon>Streptophyta</taxon>
        <taxon>Embryophyta</taxon>
        <taxon>Tracheophyta</taxon>
        <taxon>Spermatophyta</taxon>
        <taxon>Magnoliopsida</taxon>
        <taxon>eudicotyledons</taxon>
        <taxon>Gunneridae</taxon>
        <taxon>Pentapetalae</taxon>
        <taxon>Caryophyllales</taxon>
        <taxon>Chenopodiaceae</taxon>
        <taxon>Chenopodioideae</taxon>
        <taxon>Anserineae</taxon>
        <taxon>Spinacia</taxon>
    </lineage>
</organism>
<reference evidence="3" key="1">
    <citation type="journal article" date="2021" name="Nat. Commun.">
        <title>Genomic analyses provide insights into spinach domestication and the genetic basis of agronomic traits.</title>
        <authorList>
            <person name="Cai X."/>
            <person name="Sun X."/>
            <person name="Xu C."/>
            <person name="Sun H."/>
            <person name="Wang X."/>
            <person name="Ge C."/>
            <person name="Zhang Z."/>
            <person name="Wang Q."/>
            <person name="Fei Z."/>
            <person name="Jiao C."/>
            <person name="Wang Q."/>
        </authorList>
    </citation>
    <scope>NUCLEOTIDE SEQUENCE [LARGE SCALE GENOMIC DNA]</scope>
    <source>
        <strain evidence="3">cv. Varoflay</strain>
    </source>
</reference>
<reference evidence="4" key="2">
    <citation type="submission" date="2025-08" db="UniProtKB">
        <authorList>
            <consortium name="RefSeq"/>
        </authorList>
    </citation>
    <scope>IDENTIFICATION</scope>
    <source>
        <tissue evidence="4">Leaf</tissue>
    </source>
</reference>
<evidence type="ECO:0000313" key="4">
    <source>
        <dbReference type="RefSeq" id="XP_056689050.1"/>
    </source>
</evidence>
<dbReference type="PANTHER" id="PTHR45749:SF35">
    <property type="entry name" value="AC-LIKE TRANSPOSASE-RELATED"/>
    <property type="match status" value="1"/>
</dbReference>
<evidence type="ECO:0000256" key="1">
    <source>
        <dbReference type="SAM" id="MobiDB-lite"/>
    </source>
</evidence>
<sequence>MLPRKKLFGYEKKKRKQRTENLIKTQKRAIHNYFSKRAGETSNGGELGVDENDLEHLSDENPINEDAANLNAHDNVPNSTSGDDVGIDDHLVPPLDFYDPMNWGNLDNRVRDIIVEKGPIRKLNLTYPKDNINRHFSDTYYSRKLSNGETSDRKWLIYTKVANKVYCFCCKLFTSQNKISLLATDGVDNWKHLSERLKQHKNSVEHMTNMNIWNEAKVRLKTNQGIDKELQEGILKEKERWRQVLIRIVSVVKCLLKNNLAFRGSNEKLYEDSNGIFLGVVEMIAEFDVIMQDHVRRIRSQEIHHHYLGHKIQNELICLLAQSVRTSIIGIIKEAKYFSVILDCTPDTSHQEQMYQIIK</sequence>
<dbReference type="RefSeq" id="XP_056689050.1">
    <property type="nucleotide sequence ID" value="XM_056833072.1"/>
</dbReference>
<protein>
    <submittedName>
        <fullName evidence="4">Uncharacterized protein isoform X2</fullName>
    </submittedName>
</protein>
<evidence type="ECO:0000313" key="3">
    <source>
        <dbReference type="Proteomes" id="UP000813463"/>
    </source>
</evidence>
<evidence type="ECO:0000259" key="2">
    <source>
        <dbReference type="SMART" id="SM00597"/>
    </source>
</evidence>
<keyword evidence="3" id="KW-1185">Reference proteome</keyword>